<evidence type="ECO:0000256" key="3">
    <source>
        <dbReference type="ARBA" id="ARBA00022833"/>
    </source>
</evidence>
<feature type="compositionally biased region" description="Low complexity" evidence="5">
    <location>
        <begin position="132"/>
        <end position="153"/>
    </location>
</feature>
<protein>
    <recommendedName>
        <fullName evidence="6">C3H1-type domain-containing protein</fullName>
    </recommendedName>
</protein>
<evidence type="ECO:0000259" key="6">
    <source>
        <dbReference type="PROSITE" id="PS50103"/>
    </source>
</evidence>
<feature type="region of interest" description="Disordered" evidence="5">
    <location>
        <begin position="1"/>
        <end position="65"/>
    </location>
</feature>
<evidence type="ECO:0000313" key="8">
    <source>
        <dbReference type="Proteomes" id="UP001189429"/>
    </source>
</evidence>
<proteinExistence type="predicted"/>
<keyword evidence="3 4" id="KW-0862">Zinc</keyword>
<feature type="compositionally biased region" description="Acidic residues" evidence="5">
    <location>
        <begin position="31"/>
        <end position="41"/>
    </location>
</feature>
<organism evidence="7 8">
    <name type="scientific">Prorocentrum cordatum</name>
    <dbReference type="NCBI Taxonomy" id="2364126"/>
    <lineage>
        <taxon>Eukaryota</taxon>
        <taxon>Sar</taxon>
        <taxon>Alveolata</taxon>
        <taxon>Dinophyceae</taxon>
        <taxon>Prorocentrales</taxon>
        <taxon>Prorocentraceae</taxon>
        <taxon>Prorocentrum</taxon>
    </lineage>
</organism>
<gene>
    <name evidence="7" type="ORF">PCOR1329_LOCUS47236</name>
</gene>
<evidence type="ECO:0000256" key="4">
    <source>
        <dbReference type="PROSITE-ProRule" id="PRU00723"/>
    </source>
</evidence>
<evidence type="ECO:0000256" key="5">
    <source>
        <dbReference type="SAM" id="MobiDB-lite"/>
    </source>
</evidence>
<feature type="compositionally biased region" description="Low complexity" evidence="5">
    <location>
        <begin position="109"/>
        <end position="118"/>
    </location>
</feature>
<evidence type="ECO:0000313" key="7">
    <source>
        <dbReference type="EMBL" id="CAK0857005.1"/>
    </source>
</evidence>
<dbReference type="InterPro" id="IPR000571">
    <property type="entry name" value="Znf_CCCH"/>
</dbReference>
<reference evidence="7" key="1">
    <citation type="submission" date="2023-10" db="EMBL/GenBank/DDBJ databases">
        <authorList>
            <person name="Chen Y."/>
            <person name="Shah S."/>
            <person name="Dougan E. K."/>
            <person name="Thang M."/>
            <person name="Chan C."/>
        </authorList>
    </citation>
    <scope>NUCLEOTIDE SEQUENCE [LARGE SCALE GENOMIC DNA]</scope>
</reference>
<dbReference type="PROSITE" id="PS50103">
    <property type="entry name" value="ZF_C3H1"/>
    <property type="match status" value="1"/>
</dbReference>
<sequence length="190" mass="19309">MAPAMGRSADPRRHAQSAAKAGRQQQRCAVEETESDEDAIEELAKRRRVQRQPEAAAVRVASGPPGSDAICWHFAGRGFCLLGTNCPLRHPEEASSLCKPPSSAPPLAPRAGPRAALGEGSGAAATPGAMGRPGLRPLAPLAPAQSGAPPGAQAAALLKQATALRAPSAGRSWLDALAAEDDPGVPGVQA</sequence>
<keyword evidence="2 4" id="KW-0863">Zinc-finger</keyword>
<feature type="zinc finger region" description="C3H1-type" evidence="4">
    <location>
        <begin position="65"/>
        <end position="93"/>
    </location>
</feature>
<keyword evidence="1 4" id="KW-0479">Metal-binding</keyword>
<feature type="non-terminal residue" evidence="7">
    <location>
        <position position="190"/>
    </location>
</feature>
<dbReference type="EMBL" id="CAUYUJ010015690">
    <property type="protein sequence ID" value="CAK0857005.1"/>
    <property type="molecule type" value="Genomic_DNA"/>
</dbReference>
<keyword evidence="8" id="KW-1185">Reference proteome</keyword>
<evidence type="ECO:0000256" key="2">
    <source>
        <dbReference type="ARBA" id="ARBA00022771"/>
    </source>
</evidence>
<feature type="domain" description="C3H1-type" evidence="6">
    <location>
        <begin position="65"/>
        <end position="93"/>
    </location>
</feature>
<dbReference type="SUPFAM" id="SSF90229">
    <property type="entry name" value="CCCH zinc finger"/>
    <property type="match status" value="1"/>
</dbReference>
<comment type="caution">
    <text evidence="7">The sequence shown here is derived from an EMBL/GenBank/DDBJ whole genome shotgun (WGS) entry which is preliminary data.</text>
</comment>
<feature type="region of interest" description="Disordered" evidence="5">
    <location>
        <begin position="91"/>
        <end position="153"/>
    </location>
</feature>
<dbReference type="Proteomes" id="UP001189429">
    <property type="component" value="Unassembled WGS sequence"/>
</dbReference>
<evidence type="ECO:0000256" key="1">
    <source>
        <dbReference type="ARBA" id="ARBA00022723"/>
    </source>
</evidence>
<accession>A0ABN9UE77</accession>
<dbReference type="InterPro" id="IPR036855">
    <property type="entry name" value="Znf_CCCH_sf"/>
</dbReference>
<name>A0ABN9UE77_9DINO</name>